<proteinExistence type="predicted"/>
<dbReference type="EMBL" id="CM004469">
    <property type="protein sequence ID" value="OCT92597.1"/>
    <property type="molecule type" value="Genomic_DNA"/>
</dbReference>
<dbReference type="Proteomes" id="UP000694892">
    <property type="component" value="Chromosome 2S"/>
</dbReference>
<name>A0A974HW54_XENLA</name>
<dbReference type="AlphaFoldDB" id="A0A974HW54"/>
<accession>A0A974HW54</accession>
<reference evidence="2" key="1">
    <citation type="journal article" date="2016" name="Nature">
        <title>Genome evolution in the allotetraploid frog Xenopus laevis.</title>
        <authorList>
            <person name="Session A.M."/>
            <person name="Uno Y."/>
            <person name="Kwon T."/>
            <person name="Chapman J.A."/>
            <person name="Toyoda A."/>
            <person name="Takahashi S."/>
            <person name="Fukui A."/>
            <person name="Hikosaka A."/>
            <person name="Suzuki A."/>
            <person name="Kondo M."/>
            <person name="van Heeringen S.J."/>
            <person name="Quigley I."/>
            <person name="Heinz S."/>
            <person name="Ogino H."/>
            <person name="Ochi H."/>
            <person name="Hellsten U."/>
            <person name="Lyons J.B."/>
            <person name="Simakov O."/>
            <person name="Putnam N."/>
            <person name="Stites J."/>
            <person name="Kuroki Y."/>
            <person name="Tanaka T."/>
            <person name="Michiue T."/>
            <person name="Watanabe M."/>
            <person name="Bogdanovic O."/>
            <person name="Lister R."/>
            <person name="Georgiou G."/>
            <person name="Paranjpe S.S."/>
            <person name="van Kruijsbergen I."/>
            <person name="Shu S."/>
            <person name="Carlson J."/>
            <person name="Kinoshita T."/>
            <person name="Ohta Y."/>
            <person name="Mawaribuchi S."/>
            <person name="Jenkins J."/>
            <person name="Grimwood J."/>
            <person name="Schmutz J."/>
            <person name="Mitros T."/>
            <person name="Mozaffari S.V."/>
            <person name="Suzuki Y."/>
            <person name="Haramoto Y."/>
            <person name="Yamamoto T.S."/>
            <person name="Takagi C."/>
            <person name="Heald R."/>
            <person name="Miller K."/>
            <person name="Haudenschild C."/>
            <person name="Kitzman J."/>
            <person name="Nakayama T."/>
            <person name="Izutsu Y."/>
            <person name="Robert J."/>
            <person name="Fortriede J."/>
            <person name="Burns K."/>
            <person name="Lotay V."/>
            <person name="Karimi K."/>
            <person name="Yasuoka Y."/>
            <person name="Dichmann D.S."/>
            <person name="Flajnik M.F."/>
            <person name="Houston D.W."/>
            <person name="Shendure J."/>
            <person name="DuPasquier L."/>
            <person name="Vize P.D."/>
            <person name="Zorn A.M."/>
            <person name="Ito M."/>
            <person name="Marcotte E.M."/>
            <person name="Wallingford J.B."/>
            <person name="Ito Y."/>
            <person name="Asashima M."/>
            <person name="Ueno N."/>
            <person name="Matsuda Y."/>
            <person name="Veenstra G.J."/>
            <person name="Fujiyama A."/>
            <person name="Harland R.M."/>
            <person name="Taira M."/>
            <person name="Rokhsar D.S."/>
        </authorList>
    </citation>
    <scope>NUCLEOTIDE SEQUENCE [LARGE SCALE GENOMIC DNA]</scope>
    <source>
        <strain evidence="2">J</strain>
    </source>
</reference>
<sequence length="100" mass="11539">MSLNKQGSLRAAIPYCVKQTFLLCNTFTYTHIYLIQYIKGTHKGRTAVRPKQILLSPRPSSHVTLGTYLLELHRNTQPLPVIYSICWLADVKQWPRKPQS</sequence>
<protein>
    <submittedName>
        <fullName evidence="1">Uncharacterized protein</fullName>
    </submittedName>
</protein>
<organism evidence="1 2">
    <name type="scientific">Xenopus laevis</name>
    <name type="common">African clawed frog</name>
    <dbReference type="NCBI Taxonomy" id="8355"/>
    <lineage>
        <taxon>Eukaryota</taxon>
        <taxon>Metazoa</taxon>
        <taxon>Chordata</taxon>
        <taxon>Craniata</taxon>
        <taxon>Vertebrata</taxon>
        <taxon>Euteleostomi</taxon>
        <taxon>Amphibia</taxon>
        <taxon>Batrachia</taxon>
        <taxon>Anura</taxon>
        <taxon>Pipoidea</taxon>
        <taxon>Pipidae</taxon>
        <taxon>Xenopodinae</taxon>
        <taxon>Xenopus</taxon>
        <taxon>Xenopus</taxon>
    </lineage>
</organism>
<gene>
    <name evidence="1" type="ORF">XELAEV_18015654mg</name>
</gene>
<evidence type="ECO:0000313" key="2">
    <source>
        <dbReference type="Proteomes" id="UP000694892"/>
    </source>
</evidence>
<evidence type="ECO:0000313" key="1">
    <source>
        <dbReference type="EMBL" id="OCT92597.1"/>
    </source>
</evidence>